<dbReference type="CDD" id="cd11032">
    <property type="entry name" value="P450_EryK-like"/>
    <property type="match status" value="1"/>
</dbReference>
<dbReference type="AlphaFoldDB" id="Q5Y9H6"/>
<dbReference type="InterPro" id="IPR036396">
    <property type="entry name" value="Cyt_P450_sf"/>
</dbReference>
<protein>
    <submittedName>
        <fullName evidence="8 9">Erythromycin C-12 hydroxylase</fullName>
    </submittedName>
</protein>
<keyword evidence="4 7" id="KW-0560">Oxidoreductase</keyword>
<gene>
    <name evidence="8" type="primary">eryK</name>
    <name evidence="9" type="ORF">AERYTH_15860</name>
</gene>
<reference evidence="9" key="4">
    <citation type="journal article" date="2016" name="Genome Announc.">
        <title>Genome Sequence of Aeromicrobium erythreum NRRL B-3381, an Erythromycin-Producing Bacterium of the Nocardioidaceae.</title>
        <authorList>
            <person name="Harrell E.A."/>
            <person name="Miller E.S."/>
        </authorList>
    </citation>
    <scope>NUCLEOTIDE SEQUENCE</scope>
    <source>
        <strain evidence="9">AR18</strain>
    </source>
</reference>
<dbReference type="GO" id="GO:0005506">
    <property type="term" value="F:iron ion binding"/>
    <property type="evidence" value="ECO:0007669"/>
    <property type="project" value="InterPro"/>
</dbReference>
<evidence type="ECO:0000313" key="9">
    <source>
        <dbReference type="EMBL" id="ALX06066.1"/>
    </source>
</evidence>
<dbReference type="FunFam" id="1.10.630.10:FF:000018">
    <property type="entry name" value="Cytochrome P450 monooxygenase"/>
    <property type="match status" value="1"/>
</dbReference>
<dbReference type="PRINTS" id="PR00359">
    <property type="entry name" value="BP450"/>
</dbReference>
<dbReference type="PATRIC" id="fig|2041.4.peg.3314"/>
<reference evidence="9 10" key="1">
    <citation type="journal article" date="1991" name="Int. J. Syst. Bacteriol.">
        <title>Description of the erythromycin-producing bacterium Arthrobacter sp. strain NRRL B-3381 as Aeromicrobium erythreum gen. nov., sp. nov.</title>
        <authorList>
            <person name="Miller E.S."/>
            <person name="Woese C.R."/>
            <person name="Brenner S."/>
        </authorList>
    </citation>
    <scope>NUCLEOTIDE SEQUENCE [LARGE SCALE GENOMIC DNA]</scope>
    <source>
        <strain evidence="9 10">AR18</strain>
    </source>
</reference>
<keyword evidence="6 7" id="KW-0503">Monooxygenase</keyword>
<keyword evidence="10" id="KW-1185">Reference proteome</keyword>
<comment type="similarity">
    <text evidence="1 7">Belongs to the cytochrome P450 family.</text>
</comment>
<evidence type="ECO:0000256" key="1">
    <source>
        <dbReference type="ARBA" id="ARBA00010617"/>
    </source>
</evidence>
<dbReference type="Pfam" id="PF00067">
    <property type="entry name" value="p450"/>
    <property type="match status" value="1"/>
</dbReference>
<keyword evidence="3 7" id="KW-0479">Metal-binding</keyword>
<proteinExistence type="inferred from homology"/>
<name>Q5Y9H6_9ACTN</name>
<dbReference type="RefSeq" id="WP_202967683.1">
    <property type="nucleotide sequence ID" value="NZ_CP011502.1"/>
</dbReference>
<dbReference type="InterPro" id="IPR001128">
    <property type="entry name" value="Cyt_P450"/>
</dbReference>
<dbReference type="PANTHER" id="PTHR46696:SF3">
    <property type="entry name" value="PULCHERRIMINIC ACID SYNTHASE"/>
    <property type="match status" value="1"/>
</dbReference>
<dbReference type="EMBL" id="AY623658">
    <property type="protein sequence ID" value="AAU93795.1"/>
    <property type="molecule type" value="Genomic_DNA"/>
</dbReference>
<reference evidence="8" key="2">
    <citation type="journal article" date="2004" name="J. Ind. Microbiol. Biotechnol.">
        <title>The erythromycin biosynthetic gene cluster of Aeromicrobium erythreum.</title>
        <authorList>
            <person name="Brikun I.A."/>
            <person name="Reeves A.R."/>
            <person name="Cernota W.H."/>
            <person name="Luu M.B."/>
            <person name="Weber J.M."/>
        </authorList>
    </citation>
    <scope>NUCLEOTIDE SEQUENCE</scope>
</reference>
<evidence type="ECO:0000256" key="2">
    <source>
        <dbReference type="ARBA" id="ARBA00022617"/>
    </source>
</evidence>
<reference evidence="9" key="5">
    <citation type="submission" date="2016-01" db="EMBL/GenBank/DDBJ databases">
        <authorList>
            <person name="McClelland M."/>
            <person name="Jain A."/>
            <person name="Saraogi P."/>
            <person name="Mendelson R."/>
            <person name="Westerman R."/>
            <person name="SanMiguel P."/>
            <person name="Csonka L."/>
        </authorList>
    </citation>
    <scope>NUCLEOTIDE SEQUENCE</scope>
    <source>
        <strain evidence="9">AR18</strain>
    </source>
</reference>
<dbReference type="SUPFAM" id="SSF48264">
    <property type="entry name" value="Cytochrome P450"/>
    <property type="match status" value="1"/>
</dbReference>
<dbReference type="InterPro" id="IPR017972">
    <property type="entry name" value="Cyt_P450_CS"/>
</dbReference>
<sequence>MSHVVPPMSDEKALLAWLAEMRAHEPVWRDEYGVWHVFRHADVREVLKDTATFSSDPNRVIEGSEPTPGMIHEMDPPDHRALRKVVSSAFTPRMVENLEPRVREVARDLLDAAGPRFDLVQEIAFTLPVTIIGEMLGLPREDQEQFGSWSASLIDIQMDDPTDPALAERIAAILDPLTSYLQRLCAERRAAPADDLVSKLVLAEVDGRGLDDVEAANFSTALLLAGHVTTTVLLGNIVNTLDEHPWAWDLAREHPDRIPAIVEEVLRFRPPFPQMQRTTTAPARVGGVDLPADVMVNVWVLSANRDPEAHKDPDRFDPDRGVRGAAQLSFGHGIHFCLGAPLARLENVVALEEIVRSRGRLVVDREDPSFAMFDQIVLGVRTMPVHV</sequence>
<keyword evidence="2 7" id="KW-0349">Heme</keyword>
<reference evidence="8" key="3">
    <citation type="submission" date="2005-02" db="EMBL/GenBank/DDBJ databases">
        <authorList>
            <person name="Brikun I.A."/>
            <person name="Reeves A.R."/>
            <person name="Weber J.M."/>
        </authorList>
    </citation>
    <scope>NUCLEOTIDE SEQUENCE</scope>
</reference>
<keyword evidence="5 7" id="KW-0408">Iron</keyword>
<organism evidence="8">
    <name type="scientific">Aeromicrobium erythreum</name>
    <dbReference type="NCBI Taxonomy" id="2041"/>
    <lineage>
        <taxon>Bacteria</taxon>
        <taxon>Bacillati</taxon>
        <taxon>Actinomycetota</taxon>
        <taxon>Actinomycetes</taxon>
        <taxon>Propionibacteriales</taxon>
        <taxon>Nocardioidaceae</taxon>
        <taxon>Aeromicrobium</taxon>
    </lineage>
</organism>
<evidence type="ECO:0000256" key="3">
    <source>
        <dbReference type="ARBA" id="ARBA00022723"/>
    </source>
</evidence>
<dbReference type="PANTHER" id="PTHR46696">
    <property type="entry name" value="P450, PUTATIVE (EUROFUNG)-RELATED"/>
    <property type="match status" value="1"/>
</dbReference>
<dbReference type="KEGG" id="aer:AERYTH_15860"/>
<dbReference type="GO" id="GO:0004497">
    <property type="term" value="F:monooxygenase activity"/>
    <property type="evidence" value="ECO:0007669"/>
    <property type="project" value="UniProtKB-KW"/>
</dbReference>
<evidence type="ECO:0000256" key="5">
    <source>
        <dbReference type="ARBA" id="ARBA00023004"/>
    </source>
</evidence>
<evidence type="ECO:0000313" key="8">
    <source>
        <dbReference type="EMBL" id="AAU93795.1"/>
    </source>
</evidence>
<dbReference type="InterPro" id="IPR002397">
    <property type="entry name" value="Cyt_P450_B"/>
</dbReference>
<evidence type="ECO:0000256" key="6">
    <source>
        <dbReference type="ARBA" id="ARBA00023033"/>
    </source>
</evidence>
<evidence type="ECO:0000256" key="7">
    <source>
        <dbReference type="RuleBase" id="RU000461"/>
    </source>
</evidence>
<evidence type="ECO:0000256" key="4">
    <source>
        <dbReference type="ARBA" id="ARBA00023002"/>
    </source>
</evidence>
<dbReference type="GO" id="GO:0016705">
    <property type="term" value="F:oxidoreductase activity, acting on paired donors, with incorporation or reduction of molecular oxygen"/>
    <property type="evidence" value="ECO:0007669"/>
    <property type="project" value="InterPro"/>
</dbReference>
<dbReference type="Gene3D" id="1.10.630.10">
    <property type="entry name" value="Cytochrome P450"/>
    <property type="match status" value="1"/>
</dbReference>
<dbReference type="PROSITE" id="PS00086">
    <property type="entry name" value="CYTOCHROME_P450"/>
    <property type="match status" value="1"/>
</dbReference>
<dbReference type="STRING" id="2041.AERYTH_15860"/>
<dbReference type="EMBL" id="CP011502">
    <property type="protein sequence ID" value="ALX06066.1"/>
    <property type="molecule type" value="Genomic_DNA"/>
</dbReference>
<dbReference type="Proteomes" id="UP000067689">
    <property type="component" value="Chromosome"/>
</dbReference>
<dbReference type="GO" id="GO:0020037">
    <property type="term" value="F:heme binding"/>
    <property type="evidence" value="ECO:0007669"/>
    <property type="project" value="InterPro"/>
</dbReference>
<accession>Q5Y9H6</accession>
<evidence type="ECO:0000313" key="10">
    <source>
        <dbReference type="Proteomes" id="UP000067689"/>
    </source>
</evidence>